<keyword evidence="3" id="KW-1185">Reference proteome</keyword>
<sequence>MGIIDIIIGCVIYFFELINTYNGLISSLVAVGALIVAVRAIRISSEDNRKQVIVGKCEEIYELLSSTIVEYDLLHKLYFSLQQYHNNLNDISSLTRDYFEDYKVELDRIKSIIDTDELFKKLIRLNVLSNAYLDEPLMFEVNAYSNLFQELLITTIQAQLITDETDFREGFPTNEKFYQFTKKIAHQLITKISLGTKTVDSSKFDNYLQNDFKKAIGLK</sequence>
<evidence type="ECO:0000313" key="2">
    <source>
        <dbReference type="EMBL" id="OCB73752.1"/>
    </source>
</evidence>
<dbReference type="Proteomes" id="UP000093343">
    <property type="component" value="Unassembled WGS sequence"/>
</dbReference>
<keyword evidence="1" id="KW-1133">Transmembrane helix</keyword>
<evidence type="ECO:0000313" key="3">
    <source>
        <dbReference type="Proteomes" id="UP000093343"/>
    </source>
</evidence>
<dbReference type="RefSeq" id="WP_065450068.1">
    <property type="nucleotide sequence ID" value="NZ_LVEN01000027.1"/>
</dbReference>
<reference evidence="3" key="1">
    <citation type="submission" date="2016-03" db="EMBL/GenBank/DDBJ databases">
        <title>Draft genome sequence of Paenibacillus glacialis DSM 22343.</title>
        <authorList>
            <person name="Shin S.-K."/>
            <person name="Yi H."/>
        </authorList>
    </citation>
    <scope>NUCLEOTIDE SEQUENCE [LARGE SCALE GENOMIC DNA]</scope>
    <source>
        <strain evidence="3">CCUG 60099</strain>
    </source>
</reference>
<proteinExistence type="predicted"/>
<feature type="transmembrane region" description="Helical" evidence="1">
    <location>
        <begin position="21"/>
        <end position="41"/>
    </location>
</feature>
<keyword evidence="1" id="KW-0812">Transmembrane</keyword>
<protein>
    <submittedName>
        <fullName evidence="2">Uncharacterized protein</fullName>
    </submittedName>
</protein>
<organism evidence="2 3">
    <name type="scientific">Flavobacterium piscis</name>
    <dbReference type="NCBI Taxonomy" id="1114874"/>
    <lineage>
        <taxon>Bacteria</taxon>
        <taxon>Pseudomonadati</taxon>
        <taxon>Bacteroidota</taxon>
        <taxon>Flavobacteriia</taxon>
        <taxon>Flavobacteriales</taxon>
        <taxon>Flavobacteriaceae</taxon>
        <taxon>Flavobacterium</taxon>
    </lineage>
</organism>
<accession>A0ABX2XIG9</accession>
<name>A0ABX2XIG9_9FLAO</name>
<dbReference type="EMBL" id="LVEN01000027">
    <property type="protein sequence ID" value="OCB73752.1"/>
    <property type="molecule type" value="Genomic_DNA"/>
</dbReference>
<keyword evidence="1" id="KW-0472">Membrane</keyword>
<gene>
    <name evidence="2" type="ORF">FLP_13840</name>
</gene>
<evidence type="ECO:0000256" key="1">
    <source>
        <dbReference type="SAM" id="Phobius"/>
    </source>
</evidence>
<comment type="caution">
    <text evidence="2">The sequence shown here is derived from an EMBL/GenBank/DDBJ whole genome shotgun (WGS) entry which is preliminary data.</text>
</comment>